<dbReference type="EMBL" id="LM676425">
    <property type="protein sequence ID" value="CEP26796.1"/>
    <property type="molecule type" value="Genomic_DNA"/>
</dbReference>
<dbReference type="AlphaFoldDB" id="A0A0B7NVN9"/>
<proteinExistence type="predicted"/>
<evidence type="ECO:0000313" key="2">
    <source>
        <dbReference type="EMBL" id="CEP26796.1"/>
    </source>
</evidence>
<reference evidence="2" key="1">
    <citation type="submission" date="2014-08" db="EMBL/GenBank/DDBJ databases">
        <authorList>
            <person name="Falentin Helene"/>
        </authorList>
    </citation>
    <scope>NUCLEOTIDE SEQUENCE</scope>
</reference>
<name>A0A0B7NVN9_PROFF</name>
<sequence>MSGPPVAGGRAVGARGEPQTG</sequence>
<evidence type="ECO:0000256" key="1">
    <source>
        <dbReference type="SAM" id="MobiDB-lite"/>
    </source>
</evidence>
<protein>
    <submittedName>
        <fullName evidence="2">Uncharacterized protein</fullName>
    </submittedName>
</protein>
<gene>
    <name evidence="2" type="ORF">PFCIRM138_09960</name>
</gene>
<organism evidence="2">
    <name type="scientific">Propionibacterium freudenreichii subsp. freudenreichii</name>
    <dbReference type="NCBI Taxonomy" id="66712"/>
    <lineage>
        <taxon>Bacteria</taxon>
        <taxon>Bacillati</taxon>
        <taxon>Actinomycetota</taxon>
        <taxon>Actinomycetes</taxon>
        <taxon>Propionibacteriales</taxon>
        <taxon>Propionibacteriaceae</taxon>
        <taxon>Propionibacterium</taxon>
    </lineage>
</organism>
<accession>A0A0B7NVN9</accession>
<feature type="region of interest" description="Disordered" evidence="1">
    <location>
        <begin position="1"/>
        <end position="21"/>
    </location>
</feature>